<keyword evidence="1 4" id="KW-0349">Heme</keyword>
<proteinExistence type="predicted"/>
<dbReference type="Pfam" id="PF00034">
    <property type="entry name" value="Cytochrom_C"/>
    <property type="match status" value="2"/>
</dbReference>
<evidence type="ECO:0000256" key="2">
    <source>
        <dbReference type="ARBA" id="ARBA00022723"/>
    </source>
</evidence>
<feature type="binding site" description="axial binding residue" evidence="5">
    <location>
        <position position="99"/>
    </location>
    <ligand>
        <name>heme c</name>
        <dbReference type="ChEBI" id="CHEBI:61717"/>
        <label>1</label>
    </ligand>
    <ligandPart>
        <name>Fe</name>
        <dbReference type="ChEBI" id="CHEBI:18248"/>
    </ligandPart>
</feature>
<dbReference type="Gene3D" id="1.10.760.10">
    <property type="entry name" value="Cytochrome c-like domain"/>
    <property type="match status" value="2"/>
</dbReference>
<dbReference type="KEGG" id="upi:EJG51_016235"/>
<gene>
    <name evidence="7" type="ORF">EJG51_016235</name>
</gene>
<feature type="domain" description="Cytochrome c" evidence="6">
    <location>
        <begin position="143"/>
        <end position="226"/>
    </location>
</feature>
<protein>
    <submittedName>
        <fullName evidence="7">C-type cytochrome</fullName>
    </submittedName>
</protein>
<dbReference type="AlphaFoldDB" id="A0A6M4A6X1"/>
<feature type="binding site" description="axial binding residue" evidence="5">
    <location>
        <position position="161"/>
    </location>
    <ligand>
        <name>heme c</name>
        <dbReference type="ChEBI" id="CHEBI:61717"/>
        <label>2</label>
    </ligand>
    <ligandPart>
        <name>Fe</name>
        <dbReference type="ChEBI" id="CHEBI:18248"/>
    </ligandPart>
</feature>
<dbReference type="InterPro" id="IPR009056">
    <property type="entry name" value="Cyt_c-like_dom"/>
</dbReference>
<feature type="binding site" description="covalent" evidence="4">
    <location>
        <position position="55"/>
    </location>
    <ligand>
        <name>heme c</name>
        <dbReference type="ChEBI" id="CHEBI:61717"/>
        <label>1</label>
    </ligand>
</feature>
<reference evidence="7 8" key="1">
    <citation type="journal article" date="2019" name="Int. J. Syst. Evol. Microbiol.">
        <title>Undibacterium piscinae sp. nov., isolated from Korean shiner intestine.</title>
        <authorList>
            <person name="Lee S.Y."/>
            <person name="Kang W."/>
            <person name="Kim P.S."/>
            <person name="Kim H.S."/>
            <person name="Sung H."/>
            <person name="Shin N.R."/>
            <person name="Whon T.W."/>
            <person name="Yun J.H."/>
            <person name="Lee J.Y."/>
            <person name="Lee J.Y."/>
            <person name="Jung M.J."/>
            <person name="Jeong Y.S."/>
            <person name="Tak E.J."/>
            <person name="Han J.E."/>
            <person name="Hyun D.W."/>
            <person name="Kang M.S."/>
            <person name="Lee K.E."/>
            <person name="Lee B.H."/>
            <person name="Bae J.W."/>
        </authorList>
    </citation>
    <scope>NUCLEOTIDE SEQUENCE [LARGE SCALE GENOMIC DNA]</scope>
    <source>
        <strain evidence="7 8">S11R28</strain>
    </source>
</reference>
<evidence type="ECO:0000256" key="5">
    <source>
        <dbReference type="PIRSR" id="PIRSR000005-2"/>
    </source>
</evidence>
<keyword evidence="2 5" id="KW-0479">Metal-binding</keyword>
<dbReference type="PANTHER" id="PTHR33751:SF11">
    <property type="entry name" value="BLL4483 PROTEIN"/>
    <property type="match status" value="1"/>
</dbReference>
<keyword evidence="3 5" id="KW-0408">Iron</keyword>
<dbReference type="PROSITE" id="PS51007">
    <property type="entry name" value="CYTC"/>
    <property type="match status" value="2"/>
</dbReference>
<evidence type="ECO:0000256" key="3">
    <source>
        <dbReference type="ARBA" id="ARBA00023004"/>
    </source>
</evidence>
<dbReference type="GO" id="GO:0042597">
    <property type="term" value="C:periplasmic space"/>
    <property type="evidence" value="ECO:0007669"/>
    <property type="project" value="InterPro"/>
</dbReference>
<dbReference type="GO" id="GO:0009055">
    <property type="term" value="F:electron transfer activity"/>
    <property type="evidence" value="ECO:0007669"/>
    <property type="project" value="InterPro"/>
</dbReference>
<organism evidence="7 8">
    <name type="scientific">Undibacterium piscinae</name>
    <dbReference type="NCBI Taxonomy" id="2495591"/>
    <lineage>
        <taxon>Bacteria</taxon>
        <taxon>Pseudomonadati</taxon>
        <taxon>Pseudomonadota</taxon>
        <taxon>Betaproteobacteria</taxon>
        <taxon>Burkholderiales</taxon>
        <taxon>Oxalobacteraceae</taxon>
        <taxon>Undibacterium</taxon>
    </lineage>
</organism>
<feature type="binding site" description="axial binding residue" evidence="5">
    <location>
        <position position="203"/>
    </location>
    <ligand>
        <name>heme c</name>
        <dbReference type="ChEBI" id="CHEBI:61717"/>
        <label>2</label>
    </ligand>
    <ligandPart>
        <name>Fe</name>
        <dbReference type="ChEBI" id="CHEBI:18248"/>
    </ligandPart>
</feature>
<dbReference type="EMBL" id="CP051152">
    <property type="protein sequence ID" value="QJQ07122.1"/>
    <property type="molecule type" value="Genomic_DNA"/>
</dbReference>
<feature type="domain" description="Cytochrome c" evidence="6">
    <location>
        <begin position="39"/>
        <end position="122"/>
    </location>
</feature>
<sequence>MIAVPMISGLLAKARALCTERIAKSVISAGLCAPLFAYAQAQAVPDTLEQRLKACTSCHGKDGRAASDGYYPRIAGKPQGYLYNQLKNFRDGKRSYPLMSYMVGHLSDAYLNEIAAYFSAQHPPYSAPQASDATPAMLERGRVLVQQGDKLQKLPACVSCHGEKMTGVAPFIPGLLGLPRDYLVAQLGAWQTGSRHAAAPDCMQQIALKLQPQDIGAVSAWLAVQHTPAYVAPVSAAQLPHFKLPLSCGSVPE</sequence>
<dbReference type="GO" id="GO:0005506">
    <property type="term" value="F:iron ion binding"/>
    <property type="evidence" value="ECO:0007669"/>
    <property type="project" value="InterPro"/>
</dbReference>
<dbReference type="GO" id="GO:0020037">
    <property type="term" value="F:heme binding"/>
    <property type="evidence" value="ECO:0007669"/>
    <property type="project" value="InterPro"/>
</dbReference>
<evidence type="ECO:0000313" key="8">
    <source>
        <dbReference type="Proteomes" id="UP000274350"/>
    </source>
</evidence>
<evidence type="ECO:0000256" key="4">
    <source>
        <dbReference type="PIRSR" id="PIRSR000005-1"/>
    </source>
</evidence>
<evidence type="ECO:0000256" key="1">
    <source>
        <dbReference type="ARBA" id="ARBA00022617"/>
    </source>
</evidence>
<dbReference type="InterPro" id="IPR036909">
    <property type="entry name" value="Cyt_c-like_dom_sf"/>
</dbReference>
<dbReference type="PANTHER" id="PTHR33751">
    <property type="entry name" value="CBB3-TYPE CYTOCHROME C OXIDASE SUBUNIT FIXP"/>
    <property type="match status" value="1"/>
</dbReference>
<accession>A0A6M4A6X1</accession>
<feature type="binding site" description="covalent" evidence="4">
    <location>
        <position position="160"/>
    </location>
    <ligand>
        <name>heme c</name>
        <dbReference type="ChEBI" id="CHEBI:61717"/>
        <label>2</label>
    </ligand>
</feature>
<dbReference type="Proteomes" id="UP000274350">
    <property type="component" value="Chromosome"/>
</dbReference>
<dbReference type="OrthoDB" id="9773456at2"/>
<dbReference type="InterPro" id="IPR024167">
    <property type="entry name" value="Cytochrome_c4-like"/>
</dbReference>
<name>A0A6M4A6X1_9BURK</name>
<keyword evidence="8" id="KW-1185">Reference proteome</keyword>
<feature type="binding site" description="axial binding residue" evidence="5">
    <location>
        <position position="59"/>
    </location>
    <ligand>
        <name>heme c</name>
        <dbReference type="ChEBI" id="CHEBI:61717"/>
        <label>1</label>
    </ligand>
    <ligandPart>
        <name>Fe</name>
        <dbReference type="ChEBI" id="CHEBI:18248"/>
    </ligandPart>
</feature>
<dbReference type="PIRSF" id="PIRSF000005">
    <property type="entry name" value="Cytochrome_c4"/>
    <property type="match status" value="1"/>
</dbReference>
<dbReference type="SUPFAM" id="SSF46626">
    <property type="entry name" value="Cytochrome c"/>
    <property type="match status" value="2"/>
</dbReference>
<feature type="binding site" description="covalent" evidence="4">
    <location>
        <position position="157"/>
    </location>
    <ligand>
        <name>heme c</name>
        <dbReference type="ChEBI" id="CHEBI:61717"/>
        <label>2</label>
    </ligand>
</feature>
<feature type="binding site" description="covalent" evidence="4">
    <location>
        <position position="58"/>
    </location>
    <ligand>
        <name>heme c</name>
        <dbReference type="ChEBI" id="CHEBI:61717"/>
        <label>1</label>
    </ligand>
</feature>
<evidence type="ECO:0000259" key="6">
    <source>
        <dbReference type="PROSITE" id="PS51007"/>
    </source>
</evidence>
<comment type="PTM">
    <text evidence="4">Binds 2 heme c groups covalently per subunit.</text>
</comment>
<dbReference type="InterPro" id="IPR050597">
    <property type="entry name" value="Cytochrome_c_Oxidase_Subunit"/>
</dbReference>
<evidence type="ECO:0000313" key="7">
    <source>
        <dbReference type="EMBL" id="QJQ07122.1"/>
    </source>
</evidence>